<dbReference type="GO" id="GO:0016705">
    <property type="term" value="F:oxidoreductase activity, acting on paired donors, with incorporation or reduction of molecular oxygen"/>
    <property type="evidence" value="ECO:0007669"/>
    <property type="project" value="InterPro"/>
</dbReference>
<comment type="caution">
    <text evidence="2">The sequence shown here is derived from an EMBL/GenBank/DDBJ whole genome shotgun (WGS) entry which is preliminary data.</text>
</comment>
<dbReference type="AlphaFoldDB" id="X1F746"/>
<protein>
    <submittedName>
        <fullName evidence="2">Uncharacterized protein</fullName>
    </submittedName>
</protein>
<evidence type="ECO:0000313" key="2">
    <source>
        <dbReference type="EMBL" id="GAH16603.1"/>
    </source>
</evidence>
<gene>
    <name evidence="2" type="ORF">S01H4_58711</name>
</gene>
<dbReference type="GO" id="GO:0020037">
    <property type="term" value="F:heme binding"/>
    <property type="evidence" value="ECO:0007669"/>
    <property type="project" value="InterPro"/>
</dbReference>
<accession>X1F746</accession>
<name>X1F746_9ZZZZ</name>
<evidence type="ECO:0000256" key="1">
    <source>
        <dbReference type="SAM" id="MobiDB-lite"/>
    </source>
</evidence>
<dbReference type="Gene3D" id="1.10.630.10">
    <property type="entry name" value="Cytochrome P450"/>
    <property type="match status" value="1"/>
</dbReference>
<dbReference type="EMBL" id="BART01034333">
    <property type="protein sequence ID" value="GAH16603.1"/>
    <property type="molecule type" value="Genomic_DNA"/>
</dbReference>
<dbReference type="GO" id="GO:0004497">
    <property type="term" value="F:monooxygenase activity"/>
    <property type="evidence" value="ECO:0007669"/>
    <property type="project" value="InterPro"/>
</dbReference>
<organism evidence="2">
    <name type="scientific">marine sediment metagenome</name>
    <dbReference type="NCBI Taxonomy" id="412755"/>
    <lineage>
        <taxon>unclassified sequences</taxon>
        <taxon>metagenomes</taxon>
        <taxon>ecological metagenomes</taxon>
    </lineage>
</organism>
<dbReference type="InterPro" id="IPR036396">
    <property type="entry name" value="Cyt_P450_sf"/>
</dbReference>
<sequence length="147" mass="17291">MEIVPRVLFAIAQDIVQQYAASEESIDFDRFFKDYSMRVIMEMITGKRPNEEQSAALISLFNDLTKEIFNFTEYFKAMCGRGRKERKLIYDKMKRRFQNIYEKLEGEDSKILKKLNDVVRDPNIEPTPEGNEMEGDNSKKENEDTPT</sequence>
<feature type="region of interest" description="Disordered" evidence="1">
    <location>
        <begin position="115"/>
        <end position="147"/>
    </location>
</feature>
<reference evidence="2" key="1">
    <citation type="journal article" date="2014" name="Front. Microbiol.">
        <title>High frequency of phylogenetically diverse reductive dehalogenase-homologous genes in deep subseafloor sedimentary metagenomes.</title>
        <authorList>
            <person name="Kawai M."/>
            <person name="Futagami T."/>
            <person name="Toyoda A."/>
            <person name="Takaki Y."/>
            <person name="Nishi S."/>
            <person name="Hori S."/>
            <person name="Arai W."/>
            <person name="Tsubouchi T."/>
            <person name="Morono Y."/>
            <person name="Uchiyama I."/>
            <person name="Ito T."/>
            <person name="Fujiyama A."/>
            <person name="Inagaki F."/>
            <person name="Takami H."/>
        </authorList>
    </citation>
    <scope>NUCLEOTIDE SEQUENCE</scope>
    <source>
        <strain evidence="2">Expedition CK06-06</strain>
    </source>
</reference>
<feature type="compositionally biased region" description="Basic and acidic residues" evidence="1">
    <location>
        <begin position="136"/>
        <end position="147"/>
    </location>
</feature>
<dbReference type="SUPFAM" id="SSF48264">
    <property type="entry name" value="Cytochrome P450"/>
    <property type="match status" value="1"/>
</dbReference>
<proteinExistence type="predicted"/>
<feature type="non-terminal residue" evidence="2">
    <location>
        <position position="147"/>
    </location>
</feature>
<dbReference type="GO" id="GO:0005506">
    <property type="term" value="F:iron ion binding"/>
    <property type="evidence" value="ECO:0007669"/>
    <property type="project" value="InterPro"/>
</dbReference>